<dbReference type="PANTHER" id="PTHR31429">
    <property type="entry name" value="WRKY TRANSCRIPTION FACTOR 36-RELATED"/>
    <property type="match status" value="1"/>
</dbReference>
<name>A0A175YK22_DAUCS</name>
<keyword evidence="3" id="KW-0238">DNA-binding</keyword>
<feature type="region of interest" description="Disordered" evidence="8">
    <location>
        <begin position="18"/>
        <end position="43"/>
    </location>
</feature>
<dbReference type="InterPro" id="IPR046342">
    <property type="entry name" value="CBS_dom_sf"/>
</dbReference>
<keyword evidence="2" id="KW-0805">Transcription regulation</keyword>
<proteinExistence type="inferred from homology"/>
<sequence>MATALQIRSKIKEEVALVPEIPKSKSSESPAQEMDETREEMDHIREDDLVALCLGRSSLSVAKNKDHLPKASKQEDDSLNQGLVLRLDGRSYEYSGDQNDAGVSKSQSPTKIEEESETDQKWGSSIGLKAARSEEDEALLQQHPAKKARVAVRAICNGPTMNDGCQWRKYGQKIAKGNPCPRAYYRCTMSTSCPVRKHVQRCQEDLSILLTTYEGSHNHGLPPAATAMASTTSAAVSMLKTSSTSTSQPSLSLPSATSATTKFPPFYAPNTTISTSQSHPTITLDLTTPSAYSHYNKYSSTFLPPHHTTYSPAASLNFSASSSSSSASFEHWRNQSISSSSYASLYNRTELQLPLMPHKNNFINQTQPQFSIEKIADATKEITSNPSFQSALAAAISSIVGKKSGGIAETMQSQFATSHFNSIFPQAGNLKFDFSPFASSKGIRVNMAQFQALNQVLQNPSSGAYFEMVQKRKKLPMSLQETLNKAFANIPVSTFPIVPGGKAADTLGDDFYKVLLEEEPFASTTVRSIITSYRWAPFIPVAADSSMLGVLLLLSKYRLRNVPIIEDGKPTIKNFITQSAVVKGLDNCQGRDWFDCIAAQPITELGLPFMSNDEVISIKSSELVLEAFKLMKDNQIGGLPVIEGPEKNIIGSLSIKDIRFLLLNRELFAKFRELTVKDFMNTIASEARDLGKGTIPATCSLSSNLGSVIHILASKMVHRVYVVGANGKEVVGVITLRDIISCFIFEPPNYFENYLGLTSYEVKIDAFKTK</sequence>
<organism evidence="11">
    <name type="scientific">Daucus carota subsp. sativus</name>
    <name type="common">Carrot</name>
    <dbReference type="NCBI Taxonomy" id="79200"/>
    <lineage>
        <taxon>Eukaryota</taxon>
        <taxon>Viridiplantae</taxon>
        <taxon>Streptophyta</taxon>
        <taxon>Embryophyta</taxon>
        <taxon>Tracheophyta</taxon>
        <taxon>Spermatophyta</taxon>
        <taxon>Magnoliopsida</taxon>
        <taxon>eudicotyledons</taxon>
        <taxon>Gunneridae</taxon>
        <taxon>Pentapetalae</taxon>
        <taxon>asterids</taxon>
        <taxon>campanulids</taxon>
        <taxon>Apiales</taxon>
        <taxon>Apiaceae</taxon>
        <taxon>Apioideae</taxon>
        <taxon>Scandiceae</taxon>
        <taxon>Daucinae</taxon>
        <taxon>Daucus</taxon>
        <taxon>Daucus sect. Daucus</taxon>
    </lineage>
</organism>
<dbReference type="Pfam" id="PF03106">
    <property type="entry name" value="WRKY"/>
    <property type="match status" value="1"/>
</dbReference>
<evidence type="ECO:0008006" key="12">
    <source>
        <dbReference type="Google" id="ProtNLM"/>
    </source>
</evidence>
<comment type="similarity">
    <text evidence="6">Belongs to the WRKY group II-b family.</text>
</comment>
<dbReference type="Gene3D" id="2.20.25.80">
    <property type="entry name" value="WRKY domain"/>
    <property type="match status" value="1"/>
</dbReference>
<evidence type="ECO:0000256" key="7">
    <source>
        <dbReference type="PROSITE-ProRule" id="PRU00703"/>
    </source>
</evidence>
<dbReference type="Gene3D" id="3.10.580.10">
    <property type="entry name" value="CBS-domain"/>
    <property type="match status" value="2"/>
</dbReference>
<dbReference type="PROSITE" id="PS50811">
    <property type="entry name" value="WRKY"/>
    <property type="match status" value="1"/>
</dbReference>
<dbReference type="GO" id="GO:0005634">
    <property type="term" value="C:nucleus"/>
    <property type="evidence" value="ECO:0007669"/>
    <property type="project" value="UniProtKB-SubCell"/>
</dbReference>
<feature type="region of interest" description="Disordered" evidence="8">
    <location>
        <begin position="92"/>
        <end position="124"/>
    </location>
</feature>
<evidence type="ECO:0000259" key="10">
    <source>
        <dbReference type="PROSITE" id="PS51371"/>
    </source>
</evidence>
<evidence type="ECO:0000256" key="5">
    <source>
        <dbReference type="ARBA" id="ARBA00023242"/>
    </source>
</evidence>
<evidence type="ECO:0000256" key="3">
    <source>
        <dbReference type="ARBA" id="ARBA00023125"/>
    </source>
</evidence>
<dbReference type="InterPro" id="IPR003657">
    <property type="entry name" value="WRKY_dom"/>
</dbReference>
<dbReference type="PROSITE" id="PS51371">
    <property type="entry name" value="CBS"/>
    <property type="match status" value="2"/>
</dbReference>
<comment type="caution">
    <text evidence="11">The sequence shown here is derived from an EMBL/GenBank/DDBJ whole genome shotgun (WGS) entry which is preliminary data.</text>
</comment>
<dbReference type="Pfam" id="PF00571">
    <property type="entry name" value="CBS"/>
    <property type="match status" value="2"/>
</dbReference>
<dbReference type="SUPFAM" id="SSF118290">
    <property type="entry name" value="WRKY DNA-binding domain"/>
    <property type="match status" value="1"/>
</dbReference>
<gene>
    <name evidence="11" type="ORF">DCAR_031047</name>
</gene>
<dbReference type="GO" id="GO:0003700">
    <property type="term" value="F:DNA-binding transcription factor activity"/>
    <property type="evidence" value="ECO:0007669"/>
    <property type="project" value="InterPro"/>
</dbReference>
<dbReference type="PANTHER" id="PTHR31429:SF24">
    <property type="entry name" value="WRKY TRANSCRIPTION FACTOR 72-RELATED"/>
    <property type="match status" value="1"/>
</dbReference>
<protein>
    <recommendedName>
        <fullName evidence="12">WRKY domain-containing protein</fullName>
    </recommendedName>
</protein>
<dbReference type="InterPro" id="IPR036576">
    <property type="entry name" value="WRKY_dom_sf"/>
</dbReference>
<reference evidence="11" key="1">
    <citation type="journal article" date="2016" name="Nat. Genet.">
        <title>A high-quality carrot genome assembly provides new insights into carotenoid accumulation and asterid genome evolution.</title>
        <authorList>
            <person name="Iorizzo M."/>
            <person name="Ellison S."/>
            <person name="Senalik D."/>
            <person name="Zeng P."/>
            <person name="Satapoomin P."/>
            <person name="Huang J."/>
            <person name="Bowman M."/>
            <person name="Iovene M."/>
            <person name="Sanseverino W."/>
            <person name="Cavagnaro P."/>
            <person name="Yildiz M."/>
            <person name="Macko-Podgorni A."/>
            <person name="Moranska E."/>
            <person name="Grzebelus E."/>
            <person name="Grzebelus D."/>
            <person name="Ashrafi H."/>
            <person name="Zheng Z."/>
            <person name="Cheng S."/>
            <person name="Spooner D."/>
            <person name="Van Deynze A."/>
            <person name="Simon P."/>
        </authorList>
    </citation>
    <scope>NUCLEOTIDE SEQUENCE [LARGE SCALE GENOMIC DNA]</scope>
    <source>
        <tissue evidence="11">Leaf</tissue>
    </source>
</reference>
<evidence type="ECO:0000259" key="9">
    <source>
        <dbReference type="PROSITE" id="PS50811"/>
    </source>
</evidence>
<evidence type="ECO:0000256" key="6">
    <source>
        <dbReference type="ARBA" id="ARBA00061007"/>
    </source>
</evidence>
<dbReference type="CDD" id="cd02205">
    <property type="entry name" value="CBS_pair_SF"/>
    <property type="match status" value="1"/>
</dbReference>
<dbReference type="STRING" id="79200.A0A175YK22"/>
<comment type="subcellular location">
    <subcellularLocation>
        <location evidence="1">Nucleus</location>
    </subcellularLocation>
</comment>
<dbReference type="SUPFAM" id="SSF54631">
    <property type="entry name" value="CBS-domain pair"/>
    <property type="match status" value="2"/>
</dbReference>
<feature type="domain" description="CBS" evidence="10">
    <location>
        <begin position="610"/>
        <end position="670"/>
    </location>
</feature>
<evidence type="ECO:0000256" key="2">
    <source>
        <dbReference type="ARBA" id="ARBA00023015"/>
    </source>
</evidence>
<evidence type="ECO:0000256" key="1">
    <source>
        <dbReference type="ARBA" id="ARBA00004123"/>
    </source>
</evidence>
<dbReference type="SMART" id="SM00774">
    <property type="entry name" value="WRKY"/>
    <property type="match status" value="1"/>
</dbReference>
<dbReference type="FunFam" id="2.20.25.80:FF:000002">
    <property type="entry name" value="probable WRKY transcription factor 31"/>
    <property type="match status" value="1"/>
</dbReference>
<dbReference type="OMA" id="FEVHEQP"/>
<dbReference type="InterPro" id="IPR000644">
    <property type="entry name" value="CBS_dom"/>
</dbReference>
<evidence type="ECO:0000313" key="11">
    <source>
        <dbReference type="EMBL" id="KZM83478.1"/>
    </source>
</evidence>
<keyword evidence="7" id="KW-0129">CBS domain</keyword>
<dbReference type="AlphaFoldDB" id="A0A175YK22"/>
<feature type="domain" description="WRKY" evidence="9">
    <location>
        <begin position="156"/>
        <end position="222"/>
    </location>
</feature>
<dbReference type="GO" id="GO:0043565">
    <property type="term" value="F:sequence-specific DNA binding"/>
    <property type="evidence" value="ECO:0007669"/>
    <property type="project" value="InterPro"/>
</dbReference>
<keyword evidence="5" id="KW-0539">Nucleus</keyword>
<feature type="domain" description="CBS" evidence="10">
    <location>
        <begin position="690"/>
        <end position="751"/>
    </location>
</feature>
<keyword evidence="4" id="KW-0804">Transcription</keyword>
<dbReference type="EMBL" id="LNRQ01000009">
    <property type="protein sequence ID" value="KZM83478.1"/>
    <property type="molecule type" value="Genomic_DNA"/>
</dbReference>
<dbReference type="SMART" id="SM00116">
    <property type="entry name" value="CBS"/>
    <property type="match status" value="3"/>
</dbReference>
<dbReference type="InterPro" id="IPR044810">
    <property type="entry name" value="WRKY_plant"/>
</dbReference>
<evidence type="ECO:0000256" key="4">
    <source>
        <dbReference type="ARBA" id="ARBA00023163"/>
    </source>
</evidence>
<dbReference type="Gramene" id="KZM83478">
    <property type="protein sequence ID" value="KZM83478"/>
    <property type="gene ID" value="DCAR_031047"/>
</dbReference>
<evidence type="ECO:0000256" key="8">
    <source>
        <dbReference type="SAM" id="MobiDB-lite"/>
    </source>
</evidence>
<accession>A0A175YK22</accession>